<proteinExistence type="predicted"/>
<evidence type="ECO:0000256" key="1">
    <source>
        <dbReference type="SAM" id="MobiDB-lite"/>
    </source>
</evidence>
<protein>
    <submittedName>
        <fullName evidence="3">Uncharacterized protein</fullName>
    </submittedName>
</protein>
<evidence type="ECO:0000313" key="3">
    <source>
        <dbReference type="EMBL" id="KDS94518.1"/>
    </source>
</evidence>
<dbReference type="GeneID" id="74907783"/>
<feature type="transmembrane region" description="Helical" evidence="2">
    <location>
        <begin position="99"/>
        <end position="128"/>
    </location>
</feature>
<dbReference type="Proteomes" id="UP000030182">
    <property type="component" value="Unassembled WGS sequence"/>
</dbReference>
<dbReference type="EMBL" id="JDRS01000001">
    <property type="protein sequence ID" value="KDS94518.1"/>
    <property type="molecule type" value="Genomic_DNA"/>
</dbReference>
<feature type="region of interest" description="Disordered" evidence="1">
    <location>
        <begin position="1"/>
        <end position="60"/>
    </location>
</feature>
<accession>A0ABR4SMT8</accession>
<feature type="transmembrane region" description="Helical" evidence="2">
    <location>
        <begin position="72"/>
        <end position="93"/>
    </location>
</feature>
<evidence type="ECO:0000313" key="4">
    <source>
        <dbReference type="Proteomes" id="UP000030182"/>
    </source>
</evidence>
<keyword evidence="2" id="KW-0472">Membrane</keyword>
<dbReference type="RefSeq" id="WP_052126814.1">
    <property type="nucleotide sequence ID" value="NZ_KN323183.1"/>
</dbReference>
<sequence>MTSENTPEAGSLPADASDAHVEHHGQDDSQANVEAAAPAEVDSDDEGAAGTDPHATPMPTALFVRRERRMNLGGWVVLALVLGALSGLVWGMFRGVFDVAPLVIAALYGVLFIGGPLALLAVIVDWVLERNRAQARAKK</sequence>
<keyword evidence="2" id="KW-1133">Transmembrane helix</keyword>
<organism evidence="3 4">
    <name type="scientific">Dermabacter hominis 1368</name>
    <dbReference type="NCBI Taxonomy" id="1450519"/>
    <lineage>
        <taxon>Bacteria</taxon>
        <taxon>Bacillati</taxon>
        <taxon>Actinomycetota</taxon>
        <taxon>Actinomycetes</taxon>
        <taxon>Micrococcales</taxon>
        <taxon>Dermabacteraceae</taxon>
        <taxon>Dermabacter</taxon>
    </lineage>
</organism>
<feature type="compositionally biased region" description="Basic and acidic residues" evidence="1">
    <location>
        <begin position="17"/>
        <end position="27"/>
    </location>
</feature>
<reference evidence="3 4" key="1">
    <citation type="submission" date="2014-01" db="EMBL/GenBank/DDBJ databases">
        <title>Draft genome sequence of the multidrug-resistant clinical isolate Dermabacter hominis 1368.</title>
        <authorList>
            <person name="Albersmeier A."/>
            <person name="Bomholt C."/>
            <person name="Glaub A."/>
            <person name="Ruckert C."/>
            <person name="Soriano F."/>
            <person name="Fernandez-Natal I."/>
            <person name="Tauch A."/>
        </authorList>
    </citation>
    <scope>NUCLEOTIDE SEQUENCE [LARGE SCALE GENOMIC DNA]</scope>
    <source>
        <strain evidence="3 4">1368</strain>
    </source>
</reference>
<keyword evidence="4" id="KW-1185">Reference proteome</keyword>
<gene>
    <name evidence="3" type="ORF">DHOM_00685</name>
</gene>
<name>A0ABR4SMT8_9MICO</name>
<evidence type="ECO:0000256" key="2">
    <source>
        <dbReference type="SAM" id="Phobius"/>
    </source>
</evidence>
<comment type="caution">
    <text evidence="3">The sequence shown here is derived from an EMBL/GenBank/DDBJ whole genome shotgun (WGS) entry which is preliminary data.</text>
</comment>
<keyword evidence="2" id="KW-0812">Transmembrane</keyword>